<name>A0A5C8HJQ0_9MICO</name>
<reference evidence="2 3" key="1">
    <citation type="submission" date="2019-08" db="EMBL/GenBank/DDBJ databases">
        <authorList>
            <person name="Dong K."/>
        </authorList>
    </citation>
    <scope>NUCLEOTIDE SEQUENCE [LARGE SCALE GENOMIC DNA]</scope>
    <source>
        <strain evidence="2 3">M4-8</strain>
    </source>
</reference>
<gene>
    <name evidence="2" type="ORF">FVP60_12550</name>
</gene>
<keyword evidence="3" id="KW-1185">Reference proteome</keyword>
<sequence>MTMTSLYPVLMSRQVTETAAFYRDTLDLTVTYEASDYVSMRSGAFELAILAHDHHSIPAGYHMVPAGLILNFEVDDVDPLHQRLAGRPEVMIVQALRDEPFGQRHFIVGAPEGMLLDIIQPIEPAAEFAANFTADA</sequence>
<feature type="domain" description="VOC" evidence="1">
    <location>
        <begin position="4"/>
        <end position="121"/>
    </location>
</feature>
<dbReference type="PROSITE" id="PS51819">
    <property type="entry name" value="VOC"/>
    <property type="match status" value="1"/>
</dbReference>
<dbReference type="InterPro" id="IPR037523">
    <property type="entry name" value="VOC_core"/>
</dbReference>
<dbReference type="SUPFAM" id="SSF54593">
    <property type="entry name" value="Glyoxalase/Bleomycin resistance protein/Dihydroxybiphenyl dioxygenase"/>
    <property type="match status" value="1"/>
</dbReference>
<dbReference type="InterPro" id="IPR025870">
    <property type="entry name" value="Glyoxalase-like_dom"/>
</dbReference>
<protein>
    <submittedName>
        <fullName evidence="2">Glyoxalase</fullName>
    </submittedName>
</protein>
<evidence type="ECO:0000313" key="3">
    <source>
        <dbReference type="Proteomes" id="UP000321196"/>
    </source>
</evidence>
<dbReference type="OrthoDB" id="9798201at2"/>
<dbReference type="EMBL" id="VRSW01000006">
    <property type="protein sequence ID" value="TXK02704.1"/>
    <property type="molecule type" value="Genomic_DNA"/>
</dbReference>
<dbReference type="Gene3D" id="3.30.720.110">
    <property type="match status" value="1"/>
</dbReference>
<proteinExistence type="predicted"/>
<dbReference type="InterPro" id="IPR029068">
    <property type="entry name" value="Glyas_Bleomycin-R_OHBP_Dase"/>
</dbReference>
<evidence type="ECO:0000259" key="1">
    <source>
        <dbReference type="PROSITE" id="PS51819"/>
    </source>
</evidence>
<organism evidence="2 3">
    <name type="scientific">Microbacterium mitrae</name>
    <dbReference type="NCBI Taxonomy" id="664640"/>
    <lineage>
        <taxon>Bacteria</taxon>
        <taxon>Bacillati</taxon>
        <taxon>Actinomycetota</taxon>
        <taxon>Actinomycetes</taxon>
        <taxon>Micrococcales</taxon>
        <taxon>Microbacteriaceae</taxon>
        <taxon>Microbacterium</taxon>
    </lineage>
</organism>
<dbReference type="Proteomes" id="UP000321196">
    <property type="component" value="Unassembled WGS sequence"/>
</dbReference>
<accession>A0A5C8HJQ0</accession>
<dbReference type="Pfam" id="PF12681">
    <property type="entry name" value="Glyoxalase_2"/>
    <property type="match status" value="1"/>
</dbReference>
<dbReference type="AlphaFoldDB" id="A0A5C8HJQ0"/>
<dbReference type="RefSeq" id="WP_147826638.1">
    <property type="nucleotide sequence ID" value="NZ_BAAARG010000005.1"/>
</dbReference>
<evidence type="ECO:0000313" key="2">
    <source>
        <dbReference type="EMBL" id="TXK02704.1"/>
    </source>
</evidence>
<dbReference type="Gene3D" id="3.30.720.120">
    <property type="match status" value="1"/>
</dbReference>
<comment type="caution">
    <text evidence="2">The sequence shown here is derived from an EMBL/GenBank/DDBJ whole genome shotgun (WGS) entry which is preliminary data.</text>
</comment>